<dbReference type="CDD" id="cd03469">
    <property type="entry name" value="Rieske_RO_Alpha_N"/>
    <property type="match status" value="1"/>
</dbReference>
<dbReference type="Gene3D" id="2.102.10.10">
    <property type="entry name" value="Rieske [2Fe-2S] iron-sulphur domain"/>
    <property type="match status" value="1"/>
</dbReference>
<dbReference type="PANTHER" id="PTHR43756:SF1">
    <property type="entry name" value="3-PHENYLPROPIONATE_CINNAMIC ACID DIOXYGENASE SUBUNIT ALPHA"/>
    <property type="match status" value="1"/>
</dbReference>
<accession>A0A918CWL7</accession>
<dbReference type="AlphaFoldDB" id="A0A918CWL7"/>
<dbReference type="PRINTS" id="PR00090">
    <property type="entry name" value="RNGDIOXGNASE"/>
</dbReference>
<dbReference type="SUPFAM" id="SSF55961">
    <property type="entry name" value="Bet v1-like"/>
    <property type="match status" value="1"/>
</dbReference>
<evidence type="ECO:0000256" key="5">
    <source>
        <dbReference type="ARBA" id="ARBA00023002"/>
    </source>
</evidence>
<evidence type="ECO:0000313" key="10">
    <source>
        <dbReference type="EMBL" id="GGN40261.1"/>
    </source>
</evidence>
<dbReference type="EMBL" id="BMML01000032">
    <property type="protein sequence ID" value="GGN40261.1"/>
    <property type="molecule type" value="Genomic_DNA"/>
</dbReference>
<gene>
    <name evidence="10" type="primary">hcaE</name>
    <name evidence="10" type="ORF">GCM10011578_087560</name>
</gene>
<dbReference type="InterPro" id="IPR036922">
    <property type="entry name" value="Rieske_2Fe-2S_sf"/>
</dbReference>
<evidence type="ECO:0000256" key="3">
    <source>
        <dbReference type="ARBA" id="ARBA00022723"/>
    </source>
</evidence>
<name>A0A918CWL7_9ACTN</name>
<dbReference type="PROSITE" id="PS00570">
    <property type="entry name" value="RING_HYDROXYL_ALPHA"/>
    <property type="match status" value="1"/>
</dbReference>
<reference evidence="10" key="2">
    <citation type="submission" date="2020-09" db="EMBL/GenBank/DDBJ databases">
        <authorList>
            <person name="Sun Q."/>
            <person name="Zhou Y."/>
        </authorList>
    </citation>
    <scope>NUCLEOTIDE SEQUENCE</scope>
    <source>
        <strain evidence="10">CGMCC 4.7110</strain>
    </source>
</reference>
<dbReference type="InterPro" id="IPR001663">
    <property type="entry name" value="Rng_hydr_dOase-A"/>
</dbReference>
<comment type="caution">
    <text evidence="10">The sequence shown here is derived from an EMBL/GenBank/DDBJ whole genome shotgun (WGS) entry which is preliminary data.</text>
</comment>
<keyword evidence="8" id="KW-0520">NAD</keyword>
<dbReference type="Pfam" id="PF00355">
    <property type="entry name" value="Rieske"/>
    <property type="match status" value="1"/>
</dbReference>
<dbReference type="RefSeq" id="WP_189268537.1">
    <property type="nucleotide sequence ID" value="NZ_BMML01000032.1"/>
</dbReference>
<feature type="domain" description="Rieske" evidence="9">
    <location>
        <begin position="44"/>
        <end position="154"/>
    </location>
</feature>
<evidence type="ECO:0000256" key="7">
    <source>
        <dbReference type="ARBA" id="ARBA00023014"/>
    </source>
</evidence>
<dbReference type="Pfam" id="PF00848">
    <property type="entry name" value="Ring_hydroxyl_A"/>
    <property type="match status" value="1"/>
</dbReference>
<dbReference type="SUPFAM" id="SSF50022">
    <property type="entry name" value="ISP domain"/>
    <property type="match status" value="1"/>
</dbReference>
<keyword evidence="4 10" id="KW-0223">Dioxygenase</keyword>
<keyword evidence="2" id="KW-0001">2Fe-2S</keyword>
<sequence length="427" mass="48070">MTITTTSTKKYKILDPETGALDPRIYSDETIYREEMEKVFGRSWLLIGHESLVPNPGDFFHTYMGEEPVILTRDRQGGLNAMLNVCRHRGARLTRTDDGNCASFMCVYHGWTYGLDGALEYVPGEEQAYDNKLDKTKLGLRRARVETYAGLIFATWAPDAPSLEDFLGDARWYLDTEYKRRPAGFIAYGPQKWIQPVNWKTSVDNCSDWYHVPTTHSSASNALARVMGATRYTHEWNWTVPAKHAFVNGHQIAVFETTGHEAPAEEVERLGEFRANNVAASASSIFPNTVLGMRLAIPRGPLQTEFWHFALVPADATEEEKRVLRMEHASQNGAAGTFEADDIDNWRQVSNSGATFIGAQQEQLLNMGLGNAGPHDVYPGMVTDRFVSEHNQRAFYLRYQEFMNAGSWADISLEPQTAVYEGTTAEM</sequence>
<evidence type="ECO:0000256" key="2">
    <source>
        <dbReference type="ARBA" id="ARBA00022714"/>
    </source>
</evidence>
<keyword evidence="5" id="KW-0560">Oxidoreductase</keyword>
<dbReference type="GO" id="GO:0051213">
    <property type="term" value="F:dioxygenase activity"/>
    <property type="evidence" value="ECO:0007669"/>
    <property type="project" value="UniProtKB-KW"/>
</dbReference>
<protein>
    <submittedName>
        <fullName evidence="10">3-phenylpropionate/cinnamic acid dioxygenase subunit alpha</fullName>
    </submittedName>
</protein>
<keyword evidence="3" id="KW-0479">Metal-binding</keyword>
<keyword evidence="11" id="KW-1185">Reference proteome</keyword>
<dbReference type="InterPro" id="IPR015881">
    <property type="entry name" value="ARHD_Rieske_2Fe_2S"/>
</dbReference>
<evidence type="ECO:0000256" key="1">
    <source>
        <dbReference type="ARBA" id="ARBA00008751"/>
    </source>
</evidence>
<organism evidence="10 11">
    <name type="scientific">Streptomyces fuscichromogenes</name>
    <dbReference type="NCBI Taxonomy" id="1324013"/>
    <lineage>
        <taxon>Bacteria</taxon>
        <taxon>Bacillati</taxon>
        <taxon>Actinomycetota</taxon>
        <taxon>Actinomycetes</taxon>
        <taxon>Kitasatosporales</taxon>
        <taxon>Streptomycetaceae</taxon>
        <taxon>Streptomyces</taxon>
    </lineage>
</organism>
<proteinExistence type="inferred from homology"/>
<dbReference type="Proteomes" id="UP000653411">
    <property type="component" value="Unassembled WGS sequence"/>
</dbReference>
<dbReference type="PROSITE" id="PS51296">
    <property type="entry name" value="RIESKE"/>
    <property type="match status" value="1"/>
</dbReference>
<evidence type="ECO:0000256" key="6">
    <source>
        <dbReference type="ARBA" id="ARBA00023004"/>
    </source>
</evidence>
<reference evidence="10" key="1">
    <citation type="journal article" date="2014" name="Int. J. Syst. Evol. Microbiol.">
        <title>Complete genome sequence of Corynebacterium casei LMG S-19264T (=DSM 44701T), isolated from a smear-ripened cheese.</title>
        <authorList>
            <consortium name="US DOE Joint Genome Institute (JGI-PGF)"/>
            <person name="Walter F."/>
            <person name="Albersmeier A."/>
            <person name="Kalinowski J."/>
            <person name="Ruckert C."/>
        </authorList>
    </citation>
    <scope>NUCLEOTIDE SEQUENCE</scope>
    <source>
        <strain evidence="10">CGMCC 4.7110</strain>
    </source>
</reference>
<dbReference type="Gene3D" id="3.90.380.10">
    <property type="entry name" value="Naphthalene 1,2-dioxygenase Alpha Subunit, Chain A, domain 1"/>
    <property type="match status" value="1"/>
</dbReference>
<dbReference type="InterPro" id="IPR017941">
    <property type="entry name" value="Rieske_2Fe-2S"/>
</dbReference>
<dbReference type="GO" id="GO:0005506">
    <property type="term" value="F:iron ion binding"/>
    <property type="evidence" value="ECO:0007669"/>
    <property type="project" value="InterPro"/>
</dbReference>
<evidence type="ECO:0000256" key="4">
    <source>
        <dbReference type="ARBA" id="ARBA00022964"/>
    </source>
</evidence>
<evidence type="ECO:0000256" key="8">
    <source>
        <dbReference type="ARBA" id="ARBA00023027"/>
    </source>
</evidence>
<dbReference type="PANTHER" id="PTHR43756">
    <property type="entry name" value="CHOLINE MONOOXYGENASE, CHLOROPLASTIC"/>
    <property type="match status" value="1"/>
</dbReference>
<dbReference type="InterPro" id="IPR015879">
    <property type="entry name" value="Ring_hydroxy_dOase_asu_C_dom"/>
</dbReference>
<dbReference type="GO" id="GO:0051537">
    <property type="term" value="F:2 iron, 2 sulfur cluster binding"/>
    <property type="evidence" value="ECO:0007669"/>
    <property type="project" value="UniProtKB-KW"/>
</dbReference>
<keyword evidence="6" id="KW-0408">Iron</keyword>
<evidence type="ECO:0000313" key="11">
    <source>
        <dbReference type="Proteomes" id="UP000653411"/>
    </source>
</evidence>
<comment type="similarity">
    <text evidence="1">Belongs to the bacterial ring-hydroxylating dioxygenase alpha subunit family.</text>
</comment>
<keyword evidence="7" id="KW-0411">Iron-sulfur</keyword>
<dbReference type="GO" id="GO:0004497">
    <property type="term" value="F:monooxygenase activity"/>
    <property type="evidence" value="ECO:0007669"/>
    <property type="project" value="UniProtKB-ARBA"/>
</dbReference>
<dbReference type="GO" id="GO:0016705">
    <property type="term" value="F:oxidoreductase activity, acting on paired donors, with incorporation or reduction of molecular oxygen"/>
    <property type="evidence" value="ECO:0007669"/>
    <property type="project" value="UniProtKB-ARBA"/>
</dbReference>
<evidence type="ECO:0000259" key="9">
    <source>
        <dbReference type="PROSITE" id="PS51296"/>
    </source>
</evidence>